<dbReference type="GO" id="GO:0070475">
    <property type="term" value="P:rRNA base methylation"/>
    <property type="evidence" value="ECO:0007669"/>
    <property type="project" value="TreeGrafter"/>
</dbReference>
<dbReference type="SUPFAM" id="SSF50249">
    <property type="entry name" value="Nucleic acid-binding proteins"/>
    <property type="match status" value="1"/>
</dbReference>
<dbReference type="InterPro" id="IPR010280">
    <property type="entry name" value="U5_MeTrfase_fam"/>
</dbReference>
<dbReference type="Proteomes" id="UP000886014">
    <property type="component" value="Unassembled WGS sequence"/>
</dbReference>
<dbReference type="InterPro" id="IPR029063">
    <property type="entry name" value="SAM-dependent_MTases_sf"/>
</dbReference>
<evidence type="ECO:0000259" key="6">
    <source>
        <dbReference type="PROSITE" id="PS50926"/>
    </source>
</evidence>
<dbReference type="Pfam" id="PF01938">
    <property type="entry name" value="TRAM"/>
    <property type="match status" value="1"/>
</dbReference>
<evidence type="ECO:0000256" key="5">
    <source>
        <dbReference type="PROSITE-ProRule" id="PRU10015"/>
    </source>
</evidence>
<evidence type="ECO:0000256" key="2">
    <source>
        <dbReference type="ARBA" id="ARBA00022679"/>
    </source>
</evidence>
<dbReference type="GO" id="GO:0070041">
    <property type="term" value="F:rRNA (uridine-C5-)-methyltransferase activity"/>
    <property type="evidence" value="ECO:0007669"/>
    <property type="project" value="TreeGrafter"/>
</dbReference>
<dbReference type="FunFam" id="2.40.50.1070:FF:000003">
    <property type="entry name" value="23S rRNA (Uracil-5-)-methyltransferase RumA"/>
    <property type="match status" value="1"/>
</dbReference>
<dbReference type="PROSITE" id="PS01230">
    <property type="entry name" value="TRMA_1"/>
    <property type="match status" value="1"/>
</dbReference>
<dbReference type="Gene3D" id="3.40.50.150">
    <property type="entry name" value="Vaccinia Virus protein VP39"/>
    <property type="match status" value="1"/>
</dbReference>
<evidence type="ECO:0000256" key="1">
    <source>
        <dbReference type="ARBA" id="ARBA00022603"/>
    </source>
</evidence>
<feature type="binding site" evidence="4">
    <location>
        <position position="330"/>
    </location>
    <ligand>
        <name>S-adenosyl-L-methionine</name>
        <dbReference type="ChEBI" id="CHEBI:59789"/>
    </ligand>
</feature>
<keyword evidence="3 4" id="KW-0949">S-adenosyl-L-methionine</keyword>
<evidence type="ECO:0000256" key="4">
    <source>
        <dbReference type="PROSITE-ProRule" id="PRU01024"/>
    </source>
</evidence>
<dbReference type="PANTHER" id="PTHR11061">
    <property type="entry name" value="RNA M5U METHYLTRANSFERASE"/>
    <property type="match status" value="1"/>
</dbReference>
<dbReference type="PROSITE" id="PS50926">
    <property type="entry name" value="TRAM"/>
    <property type="match status" value="1"/>
</dbReference>
<dbReference type="PANTHER" id="PTHR11061:SF30">
    <property type="entry name" value="TRNA (URACIL(54)-C(5))-METHYLTRANSFERASE"/>
    <property type="match status" value="1"/>
</dbReference>
<feature type="domain" description="TRAM" evidence="6">
    <location>
        <begin position="1"/>
        <end position="55"/>
    </location>
</feature>
<dbReference type="Gene3D" id="2.40.50.1070">
    <property type="match status" value="1"/>
</dbReference>
<evidence type="ECO:0000256" key="3">
    <source>
        <dbReference type="ARBA" id="ARBA00022691"/>
    </source>
</evidence>
<dbReference type="SUPFAM" id="SSF53335">
    <property type="entry name" value="S-adenosyl-L-methionine-dependent methyltransferases"/>
    <property type="match status" value="1"/>
</dbReference>
<protein>
    <submittedName>
        <fullName evidence="7">23S rRNA (Uracil(1939)-C(5))-methyltransferase RlmD</fullName>
        <ecNumber evidence="7">2.1.1.190</ecNumber>
    </submittedName>
</protein>
<organism evidence="7">
    <name type="scientific">candidate division WOR-3 bacterium</name>
    <dbReference type="NCBI Taxonomy" id="2052148"/>
    <lineage>
        <taxon>Bacteria</taxon>
        <taxon>Bacteria division WOR-3</taxon>
    </lineage>
</organism>
<evidence type="ECO:0000313" key="7">
    <source>
        <dbReference type="EMBL" id="HHF58257.1"/>
    </source>
</evidence>
<comment type="similarity">
    <text evidence="4">Belongs to the class I-like SAM-binding methyltransferase superfamily. RNA M5U methyltransferase family.</text>
</comment>
<sequence>MKSLKLRIKKMVQKGFGVGYAGKLVIFVPYSVPGDLVKINIKEQKKDYAFGEIEDVIEPSSLRTDPFCPYFPDCGGCQWQMIDYKAQLKLKKDLIYDAMNHIGGINNFPLQDTQGMEIPFHYRNKVQFPLKRLKNRKIIMGFYRYNTHYIVDIEKCPLHLEQFQNVLSHARRVLQEERVTIYDEEKDWGKLRNLTLRGSSKTDEILIVLVTRRKMLSRTLAEKLRAGDSERVVGVVENLNEEKTNRIFGSKNFTLWGRPYYYEQILGLKFIISATSFFQVNTPMISKMAQEFINELKDINHMDHIVDAYSGVGLFSLLSSSFAKRVTGVEISPPAVKDAFKNVEINEQMNVIFRVGDAEEILPELEKPDILILDPPRKGIGPNVVKFINSTKPPYIFYISCNPPTLARDTKILIGNGYDIEYIKPYDFFPHTFHVETFTKFVLKGGK</sequence>
<dbReference type="InterPro" id="IPR002792">
    <property type="entry name" value="TRAM_dom"/>
</dbReference>
<dbReference type="NCBIfam" id="TIGR00479">
    <property type="entry name" value="rumA"/>
    <property type="match status" value="1"/>
</dbReference>
<feature type="binding site" evidence="4">
    <location>
        <position position="309"/>
    </location>
    <ligand>
        <name>S-adenosyl-L-methionine</name>
        <dbReference type="ChEBI" id="CHEBI:59789"/>
    </ligand>
</feature>
<dbReference type="Gene3D" id="2.40.50.140">
    <property type="entry name" value="Nucleic acid-binding proteins"/>
    <property type="match status" value="1"/>
</dbReference>
<keyword evidence="1 4" id="KW-0489">Methyltransferase</keyword>
<feature type="binding site" evidence="4">
    <location>
        <position position="374"/>
    </location>
    <ligand>
        <name>S-adenosyl-L-methionine</name>
        <dbReference type="ChEBI" id="CHEBI:59789"/>
    </ligand>
</feature>
<dbReference type="CDD" id="cd02440">
    <property type="entry name" value="AdoMet_MTases"/>
    <property type="match status" value="1"/>
</dbReference>
<accession>A0A7C5M9Z3</accession>
<dbReference type="PROSITE" id="PS51687">
    <property type="entry name" value="SAM_MT_RNA_M5U"/>
    <property type="match status" value="1"/>
</dbReference>
<dbReference type="InterPro" id="IPR012340">
    <property type="entry name" value="NA-bd_OB-fold"/>
</dbReference>
<feature type="active site" description="Nucleophile" evidence="4">
    <location>
        <position position="401"/>
    </location>
</feature>
<keyword evidence="2 4" id="KW-0808">Transferase</keyword>
<comment type="caution">
    <text evidence="7">The sequence shown here is derived from an EMBL/GenBank/DDBJ whole genome shotgun (WGS) entry which is preliminary data.</text>
</comment>
<dbReference type="InterPro" id="IPR030390">
    <property type="entry name" value="MeTrfase_TrmA_AS"/>
</dbReference>
<proteinExistence type="inferred from homology"/>
<name>A0A7C5M9Z3_UNCW3</name>
<dbReference type="EC" id="2.1.1.190" evidence="7"/>
<dbReference type="EMBL" id="DRTV01000168">
    <property type="protein sequence ID" value="HHF58257.1"/>
    <property type="molecule type" value="Genomic_DNA"/>
</dbReference>
<dbReference type="Pfam" id="PF05958">
    <property type="entry name" value="tRNA_U5-meth_tr"/>
    <property type="match status" value="1"/>
</dbReference>
<feature type="active site" evidence="5">
    <location>
        <position position="401"/>
    </location>
</feature>
<reference evidence="7" key="1">
    <citation type="journal article" date="2020" name="mSystems">
        <title>Genome- and Community-Level Interaction Insights into Carbon Utilization and Element Cycling Functions of Hydrothermarchaeota in Hydrothermal Sediment.</title>
        <authorList>
            <person name="Zhou Z."/>
            <person name="Liu Y."/>
            <person name="Xu W."/>
            <person name="Pan J."/>
            <person name="Luo Z.H."/>
            <person name="Li M."/>
        </authorList>
    </citation>
    <scope>NUCLEOTIDE SEQUENCE [LARGE SCALE GENOMIC DNA]</scope>
    <source>
        <strain evidence="7">HyVt-94</strain>
    </source>
</reference>
<feature type="binding site" evidence="4">
    <location>
        <position position="279"/>
    </location>
    <ligand>
        <name>S-adenosyl-L-methionine</name>
        <dbReference type="ChEBI" id="CHEBI:59789"/>
    </ligand>
</feature>
<gene>
    <name evidence="7" type="primary">rlmD</name>
    <name evidence="7" type="ORF">ENL41_02405</name>
</gene>
<dbReference type="AlphaFoldDB" id="A0A7C5M9Z3"/>